<evidence type="ECO:0000313" key="2">
    <source>
        <dbReference type="Proteomes" id="UP000663828"/>
    </source>
</evidence>
<evidence type="ECO:0008006" key="3">
    <source>
        <dbReference type="Google" id="ProtNLM"/>
    </source>
</evidence>
<dbReference type="EMBL" id="CAJNOR010000135">
    <property type="protein sequence ID" value="CAF0812160.1"/>
    <property type="molecule type" value="Genomic_DNA"/>
</dbReference>
<evidence type="ECO:0000313" key="1">
    <source>
        <dbReference type="EMBL" id="CAF0812160.1"/>
    </source>
</evidence>
<organism evidence="1 2">
    <name type="scientific">Adineta ricciae</name>
    <name type="common">Rotifer</name>
    <dbReference type="NCBI Taxonomy" id="249248"/>
    <lineage>
        <taxon>Eukaryota</taxon>
        <taxon>Metazoa</taxon>
        <taxon>Spiralia</taxon>
        <taxon>Gnathifera</taxon>
        <taxon>Rotifera</taxon>
        <taxon>Eurotatoria</taxon>
        <taxon>Bdelloidea</taxon>
        <taxon>Adinetida</taxon>
        <taxon>Adinetidae</taxon>
        <taxon>Adineta</taxon>
    </lineage>
</organism>
<comment type="caution">
    <text evidence="1">The sequence shown here is derived from an EMBL/GenBank/DDBJ whole genome shotgun (WGS) entry which is preliminary data.</text>
</comment>
<dbReference type="Proteomes" id="UP000663828">
    <property type="component" value="Unassembled WGS sequence"/>
</dbReference>
<keyword evidence="2" id="KW-1185">Reference proteome</keyword>
<proteinExistence type="predicted"/>
<dbReference type="PANTHER" id="PTHR47326:SF1">
    <property type="entry name" value="HTH PSQ-TYPE DOMAIN-CONTAINING PROTEIN"/>
    <property type="match status" value="1"/>
</dbReference>
<dbReference type="GO" id="GO:0003676">
    <property type="term" value="F:nucleic acid binding"/>
    <property type="evidence" value="ECO:0007669"/>
    <property type="project" value="InterPro"/>
</dbReference>
<dbReference type="InterPro" id="IPR036397">
    <property type="entry name" value="RNaseH_sf"/>
</dbReference>
<sequence length="349" mass="40803">MPINLQLRIKIVLTMAKLESLSPVRRYFQRENVSNIPSEKSIKAVYDKFIETGTVFDRQRSGRPSLMTEEKLDEIEEVLSTTSMVSVRGVSQSVNLSKTVVHRAMRDVLGYKPYKMHRTQQLFDEDKDLRVVMAEILLPIIEDENNDGLIFLSDDATFHVSGMIHKHNCRIWSQDNLHTTMEVAMNSPKVTVWCAMSSKMIIGPYFFDESTVNQHNYLDMLQNFFYPFLQKKKLTRRIIFQQDGAPAHFANSVRSWLDDSFDDRWIGRGGSISWAPRSPNLSPLDFFLWGYIRTNIYRTRIKDLNELKARITQEIQSIEKKTFHNVFLEIGNRFNFYISLEGNTFEQYL</sequence>
<name>A0A813TP41_ADIRI</name>
<dbReference type="Gene3D" id="3.30.420.10">
    <property type="entry name" value="Ribonuclease H-like superfamily/Ribonuclease H"/>
    <property type="match status" value="1"/>
</dbReference>
<dbReference type="PANTHER" id="PTHR47326">
    <property type="entry name" value="TRANSPOSABLE ELEMENT TC3 TRANSPOSASE-LIKE PROTEIN"/>
    <property type="match status" value="1"/>
</dbReference>
<dbReference type="AlphaFoldDB" id="A0A813TP41"/>
<accession>A0A813TP41</accession>
<protein>
    <recommendedName>
        <fullName evidence="3">Transposase</fullName>
    </recommendedName>
</protein>
<gene>
    <name evidence="1" type="ORF">XAT740_LOCUS3521</name>
</gene>
<reference evidence="1" key="1">
    <citation type="submission" date="2021-02" db="EMBL/GenBank/DDBJ databases">
        <authorList>
            <person name="Nowell W R."/>
        </authorList>
    </citation>
    <scope>NUCLEOTIDE SEQUENCE</scope>
</reference>